<reference evidence="1" key="2">
    <citation type="submission" date="2025-09" db="UniProtKB">
        <authorList>
            <consortium name="Ensembl"/>
        </authorList>
    </citation>
    <scope>IDENTIFICATION</scope>
</reference>
<organism evidence="1 2">
    <name type="scientific">Mastacembelus armatus</name>
    <name type="common">zig-zag eel</name>
    <dbReference type="NCBI Taxonomy" id="205130"/>
    <lineage>
        <taxon>Eukaryota</taxon>
        <taxon>Metazoa</taxon>
        <taxon>Chordata</taxon>
        <taxon>Craniata</taxon>
        <taxon>Vertebrata</taxon>
        <taxon>Euteleostomi</taxon>
        <taxon>Actinopterygii</taxon>
        <taxon>Neopterygii</taxon>
        <taxon>Teleostei</taxon>
        <taxon>Neoteleostei</taxon>
        <taxon>Acanthomorphata</taxon>
        <taxon>Anabantaria</taxon>
        <taxon>Synbranchiformes</taxon>
        <taxon>Mastacembelidae</taxon>
        <taxon>Mastacembelus</taxon>
    </lineage>
</organism>
<proteinExistence type="predicted"/>
<dbReference type="InParanoid" id="A0A7N8YN29"/>
<evidence type="ECO:0000313" key="2">
    <source>
        <dbReference type="Proteomes" id="UP000261640"/>
    </source>
</evidence>
<keyword evidence="2" id="KW-1185">Reference proteome</keyword>
<reference evidence="1" key="1">
    <citation type="submission" date="2025-08" db="UniProtKB">
        <authorList>
            <consortium name="Ensembl"/>
        </authorList>
    </citation>
    <scope>IDENTIFICATION</scope>
</reference>
<name>A0A7N8YN29_9TELE</name>
<sequence length="82" mass="9182">KPKPVEKGVLYCEFCTVILFLLSSRLDLGSGYRPSDRDLTDELRGENGEDDFITEFVSGGPKCYAYHTQRGKREIKFTGGAC</sequence>
<protein>
    <submittedName>
        <fullName evidence="1">Uncharacterized protein</fullName>
    </submittedName>
</protein>
<accession>A0A7N8YN29</accession>
<dbReference type="Ensembl" id="ENSMAMT00000054065.1">
    <property type="protein sequence ID" value="ENSMAMP00000068375.1"/>
    <property type="gene ID" value="ENSMAMG00000025357.1"/>
</dbReference>
<dbReference type="AlphaFoldDB" id="A0A7N8YN29"/>
<dbReference type="Proteomes" id="UP000261640">
    <property type="component" value="Unplaced"/>
</dbReference>
<evidence type="ECO:0000313" key="1">
    <source>
        <dbReference type="Ensembl" id="ENSMAMP00000068375.1"/>
    </source>
</evidence>